<comment type="subcellular location">
    <subcellularLocation>
        <location evidence="1">Nucleus</location>
    </subcellularLocation>
</comment>
<dbReference type="PROSITE" id="PS00028">
    <property type="entry name" value="ZINC_FINGER_C2H2_1"/>
    <property type="match status" value="1"/>
</dbReference>
<dbReference type="SMART" id="SM00355">
    <property type="entry name" value="ZnF_C2H2"/>
    <property type="match status" value="2"/>
</dbReference>
<feature type="domain" description="C2H2-type" evidence="10">
    <location>
        <begin position="214"/>
        <end position="244"/>
    </location>
</feature>
<accession>A0A1Y2BV88</accession>
<reference evidence="11 12" key="1">
    <citation type="submission" date="2016-07" db="EMBL/GenBank/DDBJ databases">
        <title>Pervasive Adenine N6-methylation of Active Genes in Fungi.</title>
        <authorList>
            <consortium name="DOE Joint Genome Institute"/>
            <person name="Mondo S.J."/>
            <person name="Dannebaum R.O."/>
            <person name="Kuo R.C."/>
            <person name="Labutti K."/>
            <person name="Haridas S."/>
            <person name="Kuo A."/>
            <person name="Salamov A."/>
            <person name="Ahrendt S.R."/>
            <person name="Lipzen A."/>
            <person name="Sullivan W."/>
            <person name="Andreopoulos W.B."/>
            <person name="Clum A."/>
            <person name="Lindquist E."/>
            <person name="Daum C."/>
            <person name="Ramamoorthy G.K."/>
            <person name="Gryganskyi A."/>
            <person name="Culley D."/>
            <person name="Magnuson J.K."/>
            <person name="James T.Y."/>
            <person name="O'Malley M.A."/>
            <person name="Stajich J.E."/>
            <person name="Spatafora J.W."/>
            <person name="Visel A."/>
            <person name="Grigoriev I.V."/>
        </authorList>
    </citation>
    <scope>NUCLEOTIDE SEQUENCE [LARGE SCALE GENOMIC DNA]</scope>
    <source>
        <strain evidence="11 12">JEL800</strain>
    </source>
</reference>
<keyword evidence="6" id="KW-0804">Transcription</keyword>
<evidence type="ECO:0000256" key="1">
    <source>
        <dbReference type="ARBA" id="ARBA00004123"/>
    </source>
</evidence>
<feature type="region of interest" description="Disordered" evidence="9">
    <location>
        <begin position="149"/>
        <end position="179"/>
    </location>
</feature>
<dbReference type="Proteomes" id="UP000193642">
    <property type="component" value="Unassembled WGS sequence"/>
</dbReference>
<evidence type="ECO:0000256" key="5">
    <source>
        <dbReference type="ARBA" id="ARBA00023015"/>
    </source>
</evidence>
<keyword evidence="7" id="KW-0539">Nucleus</keyword>
<keyword evidence="3 8" id="KW-0863">Zinc-finger</keyword>
<evidence type="ECO:0000256" key="8">
    <source>
        <dbReference type="PROSITE-ProRule" id="PRU00042"/>
    </source>
</evidence>
<feature type="compositionally biased region" description="Low complexity" evidence="9">
    <location>
        <begin position="149"/>
        <end position="159"/>
    </location>
</feature>
<feature type="domain" description="C2H2-type" evidence="10">
    <location>
        <begin position="187"/>
        <end position="214"/>
    </location>
</feature>
<dbReference type="EMBL" id="MCGO01000043">
    <property type="protein sequence ID" value="ORY38680.1"/>
    <property type="molecule type" value="Genomic_DNA"/>
</dbReference>
<comment type="caution">
    <text evidence="11">The sequence shown here is derived from an EMBL/GenBank/DDBJ whole genome shotgun (WGS) entry which is preliminary data.</text>
</comment>
<dbReference type="PANTHER" id="PTHR46179:SF13">
    <property type="entry name" value="C2H2-TYPE DOMAIN-CONTAINING PROTEIN"/>
    <property type="match status" value="1"/>
</dbReference>
<evidence type="ECO:0000256" key="9">
    <source>
        <dbReference type="SAM" id="MobiDB-lite"/>
    </source>
</evidence>
<evidence type="ECO:0000256" key="3">
    <source>
        <dbReference type="ARBA" id="ARBA00022771"/>
    </source>
</evidence>
<dbReference type="GO" id="GO:0008270">
    <property type="term" value="F:zinc ion binding"/>
    <property type="evidence" value="ECO:0007669"/>
    <property type="project" value="UniProtKB-KW"/>
</dbReference>
<evidence type="ECO:0000256" key="7">
    <source>
        <dbReference type="ARBA" id="ARBA00023242"/>
    </source>
</evidence>
<dbReference type="AlphaFoldDB" id="A0A1Y2BV88"/>
<dbReference type="InterPro" id="IPR036236">
    <property type="entry name" value="Znf_C2H2_sf"/>
</dbReference>
<keyword evidence="12" id="KW-1185">Reference proteome</keyword>
<gene>
    <name evidence="11" type="ORF">BCR33DRAFT_853985</name>
</gene>
<sequence length="244" mass="27698">MPTDHHHGDDRHMKVPDCIKAAQRIFWEHTAQSAISPNSPMGSFFTMDMDCFNDMAYFDYSMLLAQFYNQEQKPTCIPDLAHFENRSLLQSFLFDDVSVINGCSTAATSPTTSTTTSLENSLMDSQECLLDSLFIEANLSKEFDASATTPSLTASPTVTFHPSPSYSESEPVLRRTKKSRAKSKRDFLCSFCGNKFIRKQDMQRHEATHEAKKYNCPVAGCGYSFARRDALARHMKSIRCRRRK</sequence>
<dbReference type="PROSITE" id="PS50157">
    <property type="entry name" value="ZINC_FINGER_C2H2_2"/>
    <property type="match status" value="2"/>
</dbReference>
<organism evidence="11 12">
    <name type="scientific">Rhizoclosmatium globosum</name>
    <dbReference type="NCBI Taxonomy" id="329046"/>
    <lineage>
        <taxon>Eukaryota</taxon>
        <taxon>Fungi</taxon>
        <taxon>Fungi incertae sedis</taxon>
        <taxon>Chytridiomycota</taxon>
        <taxon>Chytridiomycota incertae sedis</taxon>
        <taxon>Chytridiomycetes</taxon>
        <taxon>Chytridiales</taxon>
        <taxon>Chytriomycetaceae</taxon>
        <taxon>Rhizoclosmatium</taxon>
    </lineage>
</organism>
<dbReference type="GO" id="GO:0006357">
    <property type="term" value="P:regulation of transcription by RNA polymerase II"/>
    <property type="evidence" value="ECO:0007669"/>
    <property type="project" value="TreeGrafter"/>
</dbReference>
<evidence type="ECO:0000256" key="4">
    <source>
        <dbReference type="ARBA" id="ARBA00022833"/>
    </source>
</evidence>
<evidence type="ECO:0000313" key="11">
    <source>
        <dbReference type="EMBL" id="ORY38680.1"/>
    </source>
</evidence>
<proteinExistence type="predicted"/>
<evidence type="ECO:0000256" key="2">
    <source>
        <dbReference type="ARBA" id="ARBA00022723"/>
    </source>
</evidence>
<dbReference type="Pfam" id="PF00096">
    <property type="entry name" value="zf-C2H2"/>
    <property type="match status" value="1"/>
</dbReference>
<protein>
    <recommendedName>
        <fullName evidence="10">C2H2-type domain-containing protein</fullName>
    </recommendedName>
</protein>
<dbReference type="InterPro" id="IPR013087">
    <property type="entry name" value="Znf_C2H2_type"/>
</dbReference>
<dbReference type="SUPFAM" id="SSF57667">
    <property type="entry name" value="beta-beta-alpha zinc fingers"/>
    <property type="match status" value="1"/>
</dbReference>
<keyword evidence="4" id="KW-0862">Zinc</keyword>
<dbReference type="InterPro" id="IPR051061">
    <property type="entry name" value="Zinc_finger_trans_reg"/>
</dbReference>
<dbReference type="GO" id="GO:0005634">
    <property type="term" value="C:nucleus"/>
    <property type="evidence" value="ECO:0007669"/>
    <property type="project" value="UniProtKB-SubCell"/>
</dbReference>
<keyword evidence="5" id="KW-0805">Transcription regulation</keyword>
<name>A0A1Y2BV88_9FUNG</name>
<keyword evidence="2" id="KW-0479">Metal-binding</keyword>
<dbReference type="PANTHER" id="PTHR46179">
    <property type="entry name" value="ZINC FINGER PROTEIN"/>
    <property type="match status" value="1"/>
</dbReference>
<evidence type="ECO:0000256" key="6">
    <source>
        <dbReference type="ARBA" id="ARBA00023163"/>
    </source>
</evidence>
<dbReference type="OrthoDB" id="8922241at2759"/>
<dbReference type="Gene3D" id="3.30.160.60">
    <property type="entry name" value="Classic Zinc Finger"/>
    <property type="match status" value="2"/>
</dbReference>
<evidence type="ECO:0000259" key="10">
    <source>
        <dbReference type="PROSITE" id="PS50157"/>
    </source>
</evidence>
<evidence type="ECO:0000313" key="12">
    <source>
        <dbReference type="Proteomes" id="UP000193642"/>
    </source>
</evidence>
<dbReference type="STRING" id="329046.A0A1Y2BV88"/>